<sequence length="138" mass="15552">MDSRILSNFYRGPIESILTGCVTVWYGSCTSLNRKALRGVLKTAERITGTNLPSLQDLHTDRCRKRAKRIISDASHPCHGLFSKLPSGRRLRSVQSKTNRFRDSDIPKSRQATLHVAPLPLHPSAHAHLPLYTVYSYI</sequence>
<evidence type="ECO:0008006" key="3">
    <source>
        <dbReference type="Google" id="ProtNLM"/>
    </source>
</evidence>
<dbReference type="EMBL" id="VOFY01000021">
    <property type="protein sequence ID" value="KAA8581468.1"/>
    <property type="molecule type" value="Genomic_DNA"/>
</dbReference>
<name>A0A5J5CHZ3_9PERO</name>
<proteinExistence type="predicted"/>
<keyword evidence="2" id="KW-1185">Reference proteome</keyword>
<gene>
    <name evidence="1" type="ORF">FQN60_003049</name>
</gene>
<protein>
    <recommendedName>
        <fullName evidence="3">Alkylated DNA repair protein AlkB homologue 8 N-terminal domain-containing protein</fullName>
    </recommendedName>
</protein>
<comment type="caution">
    <text evidence="1">The sequence shown here is derived from an EMBL/GenBank/DDBJ whole genome shotgun (WGS) entry which is preliminary data.</text>
</comment>
<dbReference type="AlphaFoldDB" id="A0A5J5CHZ3"/>
<organism evidence="1 2">
    <name type="scientific">Etheostoma spectabile</name>
    <name type="common">orangethroat darter</name>
    <dbReference type="NCBI Taxonomy" id="54343"/>
    <lineage>
        <taxon>Eukaryota</taxon>
        <taxon>Metazoa</taxon>
        <taxon>Chordata</taxon>
        <taxon>Craniata</taxon>
        <taxon>Vertebrata</taxon>
        <taxon>Euteleostomi</taxon>
        <taxon>Actinopterygii</taxon>
        <taxon>Neopterygii</taxon>
        <taxon>Teleostei</taxon>
        <taxon>Neoteleostei</taxon>
        <taxon>Acanthomorphata</taxon>
        <taxon>Eupercaria</taxon>
        <taxon>Perciformes</taxon>
        <taxon>Percoidei</taxon>
        <taxon>Percidae</taxon>
        <taxon>Etheostomatinae</taxon>
        <taxon>Etheostoma</taxon>
    </lineage>
</organism>
<accession>A0A5J5CHZ3</accession>
<reference evidence="1 2" key="1">
    <citation type="submission" date="2019-08" db="EMBL/GenBank/DDBJ databases">
        <title>A chromosome-level genome assembly, high-density linkage maps, and genome scans reveal the genomic architecture of hybrid incompatibilities underlying speciation via character displacement in darters (Percidae: Etheostominae).</title>
        <authorList>
            <person name="Moran R.L."/>
            <person name="Catchen J.M."/>
            <person name="Fuller R.C."/>
        </authorList>
    </citation>
    <scope>NUCLEOTIDE SEQUENCE [LARGE SCALE GENOMIC DNA]</scope>
    <source>
        <strain evidence="1">EspeVRDwgs_2016</strain>
        <tissue evidence="1">Muscle</tissue>
    </source>
</reference>
<evidence type="ECO:0000313" key="1">
    <source>
        <dbReference type="EMBL" id="KAA8581468.1"/>
    </source>
</evidence>
<dbReference type="Proteomes" id="UP000327493">
    <property type="component" value="Chromosome 21"/>
</dbReference>
<evidence type="ECO:0000313" key="2">
    <source>
        <dbReference type="Proteomes" id="UP000327493"/>
    </source>
</evidence>